<dbReference type="PIRSF" id="PIRSF032126">
    <property type="entry name" value="F0F1_ATP_synthase_subunit_I"/>
    <property type="match status" value="1"/>
</dbReference>
<comment type="function">
    <text evidence="1">A possible function for this protein is to guide the assembly of the membrane sector of the ATPase enzyme complex.</text>
</comment>
<feature type="region of interest" description="Disordered" evidence="2">
    <location>
        <begin position="24"/>
        <end position="45"/>
    </location>
</feature>
<keyword evidence="1" id="KW-0813">Transport</keyword>
<feature type="region of interest" description="Disordered" evidence="2">
    <location>
        <begin position="108"/>
        <end position="138"/>
    </location>
</feature>
<dbReference type="InterPro" id="IPR016989">
    <property type="entry name" value="Atp1_alphaprobac"/>
</dbReference>
<reference evidence="5" key="1">
    <citation type="journal article" date="2019" name="Int. J. Syst. Evol. Microbiol.">
        <title>The Global Catalogue of Microorganisms (GCM) 10K type strain sequencing project: providing services to taxonomists for standard genome sequencing and annotation.</title>
        <authorList>
            <consortium name="The Broad Institute Genomics Platform"/>
            <consortium name="The Broad Institute Genome Sequencing Center for Infectious Disease"/>
            <person name="Wu L."/>
            <person name="Ma J."/>
        </authorList>
    </citation>
    <scope>NUCLEOTIDE SEQUENCE [LARGE SCALE GENOMIC DNA]</scope>
    <source>
        <strain evidence="5">CCUG 56029</strain>
    </source>
</reference>
<dbReference type="Proteomes" id="UP001597213">
    <property type="component" value="Unassembled WGS sequence"/>
</dbReference>
<proteinExistence type="inferred from homology"/>
<evidence type="ECO:0000313" key="5">
    <source>
        <dbReference type="Proteomes" id="UP001597213"/>
    </source>
</evidence>
<evidence type="ECO:0000256" key="1">
    <source>
        <dbReference type="PIRNR" id="PIRNR032126"/>
    </source>
</evidence>
<organism evidence="4 5">
    <name type="scientific">Paracoccus pacificus</name>
    <dbReference type="NCBI Taxonomy" id="1463598"/>
    <lineage>
        <taxon>Bacteria</taxon>
        <taxon>Pseudomonadati</taxon>
        <taxon>Pseudomonadota</taxon>
        <taxon>Alphaproteobacteria</taxon>
        <taxon>Rhodobacterales</taxon>
        <taxon>Paracoccaceae</taxon>
        <taxon>Paracoccus</taxon>
    </lineage>
</organism>
<keyword evidence="1 3" id="KW-0472">Membrane</keyword>
<evidence type="ECO:0000256" key="3">
    <source>
        <dbReference type="SAM" id="Phobius"/>
    </source>
</evidence>
<dbReference type="InterPro" id="IPR032820">
    <property type="entry name" value="ATPase_put"/>
</dbReference>
<keyword evidence="1" id="KW-0406">Ion transport</keyword>
<feature type="compositionally biased region" description="Acidic residues" evidence="2">
    <location>
        <begin position="129"/>
        <end position="138"/>
    </location>
</feature>
<protein>
    <recommendedName>
        <fullName evidence="1">ATP synthase protein I</fullName>
    </recommendedName>
</protein>
<gene>
    <name evidence="4" type="ORF">ACFSCT_09755</name>
</gene>
<sequence length="138" mass="14482">MANDPVSGPDEDDATRRERLRNLERRIAEARGDPSGPPRGEQHFSQANQAWRMVIELVAGLGIGFGIGFGLDYLFGTMPIFLVVFVLLGFAAGINVMLRTAKEISGGLTADADGSQAGKTSGSSPAGADETEDDDGGN</sequence>
<dbReference type="RefSeq" id="WP_379142308.1">
    <property type="nucleotide sequence ID" value="NZ_JBHUEN010000022.1"/>
</dbReference>
<keyword evidence="3" id="KW-0812">Transmembrane</keyword>
<name>A0ABW4R7E5_9RHOB</name>
<feature type="transmembrane region" description="Helical" evidence="3">
    <location>
        <begin position="77"/>
        <end position="98"/>
    </location>
</feature>
<comment type="similarity">
    <text evidence="1">Belongs to the bacterial AtpI family.</text>
</comment>
<dbReference type="Pfam" id="PF09527">
    <property type="entry name" value="ATPase_gene1"/>
    <property type="match status" value="1"/>
</dbReference>
<evidence type="ECO:0000313" key="4">
    <source>
        <dbReference type="EMBL" id="MFD1882001.1"/>
    </source>
</evidence>
<comment type="caution">
    <text evidence="4">The sequence shown here is derived from an EMBL/GenBank/DDBJ whole genome shotgun (WGS) entry which is preliminary data.</text>
</comment>
<keyword evidence="3" id="KW-1133">Transmembrane helix</keyword>
<accession>A0ABW4R7E5</accession>
<evidence type="ECO:0000256" key="2">
    <source>
        <dbReference type="SAM" id="MobiDB-lite"/>
    </source>
</evidence>
<feature type="transmembrane region" description="Helical" evidence="3">
    <location>
        <begin position="53"/>
        <end position="71"/>
    </location>
</feature>
<keyword evidence="5" id="KW-1185">Reference proteome</keyword>
<dbReference type="EMBL" id="JBHUEN010000022">
    <property type="protein sequence ID" value="MFD1882001.1"/>
    <property type="molecule type" value="Genomic_DNA"/>
</dbReference>
<keyword evidence="1" id="KW-0375">Hydrogen ion transport</keyword>